<accession>A0ACC5ZL78</accession>
<gene>
    <name evidence="1" type="ORF">PDJAM_G00166020</name>
</gene>
<keyword evidence="2" id="KW-1185">Reference proteome</keyword>
<organism evidence="1 2">
    <name type="scientific">Pangasius djambal</name>
    <dbReference type="NCBI Taxonomy" id="1691987"/>
    <lineage>
        <taxon>Eukaryota</taxon>
        <taxon>Metazoa</taxon>
        <taxon>Chordata</taxon>
        <taxon>Craniata</taxon>
        <taxon>Vertebrata</taxon>
        <taxon>Euteleostomi</taxon>
        <taxon>Actinopterygii</taxon>
        <taxon>Neopterygii</taxon>
        <taxon>Teleostei</taxon>
        <taxon>Ostariophysi</taxon>
        <taxon>Siluriformes</taxon>
        <taxon>Pangasiidae</taxon>
        <taxon>Pangasius</taxon>
    </lineage>
</organism>
<comment type="caution">
    <text evidence="1">The sequence shown here is derived from an EMBL/GenBank/DDBJ whole genome shotgun (WGS) entry which is preliminary data.</text>
</comment>
<evidence type="ECO:0000313" key="2">
    <source>
        <dbReference type="Proteomes" id="UP000830395"/>
    </source>
</evidence>
<dbReference type="EMBL" id="CM041001">
    <property type="protein sequence ID" value="MCJ8748544.1"/>
    <property type="molecule type" value="Genomic_DNA"/>
</dbReference>
<protein>
    <submittedName>
        <fullName evidence="1">Uncharacterized protein</fullName>
    </submittedName>
</protein>
<name>A0ACC5ZL78_9TELE</name>
<evidence type="ECO:0000313" key="1">
    <source>
        <dbReference type="EMBL" id="MCJ8748544.1"/>
    </source>
</evidence>
<reference evidence="1" key="1">
    <citation type="submission" date="2020-02" db="EMBL/GenBank/DDBJ databases">
        <title>Genome sequencing of the panga catfish, Pangasius djambal.</title>
        <authorList>
            <person name="Wen M."/>
            <person name="Zahm M."/>
            <person name="Roques C."/>
            <person name="Cabau C."/>
            <person name="Klopp C."/>
            <person name="Donnadieu C."/>
            <person name="Jouanno E."/>
            <person name="Avarre J.-C."/>
            <person name="Campet M."/>
            <person name="Ha T."/>
            <person name="Dugue R."/>
            <person name="Lampietro C."/>
            <person name="Louis A."/>
            <person name="Herpin A."/>
            <person name="Echchiki A."/>
            <person name="Berthelot C."/>
            <person name="Parey E."/>
            <person name="Roest-Crollius H."/>
            <person name="Braasch I."/>
            <person name="Postlethwait J.H."/>
            <person name="Bobe J."/>
            <person name="Montfort J."/>
            <person name="Bouchez O."/>
            <person name="Begum T."/>
            <person name="Schartl M."/>
            <person name="Gustiano R."/>
            <person name="Guiguen Y."/>
        </authorList>
    </citation>
    <scope>NUCLEOTIDE SEQUENCE</scope>
    <source>
        <strain evidence="1">Pdj_M5554</strain>
    </source>
</reference>
<sequence length="67" mass="7716">MTFQKTTPPTNQRSQCVPHWEGLSVVSSERERGTVVSVSQEVVIKYFVGRLKNADFCEDPDWQDHHP</sequence>
<proteinExistence type="predicted"/>
<dbReference type="Proteomes" id="UP000830395">
    <property type="component" value="Chromosome 27"/>
</dbReference>